<evidence type="ECO:0000313" key="8">
    <source>
        <dbReference type="Proteomes" id="UP000199555"/>
    </source>
</evidence>
<evidence type="ECO:0000259" key="6">
    <source>
        <dbReference type="SMART" id="SM00528"/>
    </source>
</evidence>
<dbReference type="GO" id="GO:0009295">
    <property type="term" value="C:nucleoid"/>
    <property type="evidence" value="ECO:0007669"/>
    <property type="project" value="UniProtKB-SubCell"/>
</dbReference>
<dbReference type="PANTHER" id="PTHR38097">
    <property type="match status" value="1"/>
</dbReference>
<dbReference type="GO" id="GO:0005829">
    <property type="term" value="C:cytosol"/>
    <property type="evidence" value="ECO:0007669"/>
    <property type="project" value="TreeGrafter"/>
</dbReference>
<evidence type="ECO:0000256" key="2">
    <source>
        <dbReference type="ARBA" id="ARBA00010610"/>
    </source>
</evidence>
<dbReference type="GO" id="GO:0000976">
    <property type="term" value="F:transcription cis-regulatory region binding"/>
    <property type="evidence" value="ECO:0007669"/>
    <property type="project" value="TreeGrafter"/>
</dbReference>
<dbReference type="EMBL" id="FNGE01000063">
    <property type="protein sequence ID" value="SDL97986.1"/>
    <property type="molecule type" value="Genomic_DNA"/>
</dbReference>
<dbReference type="GO" id="GO:0003681">
    <property type="term" value="F:bent DNA binding"/>
    <property type="evidence" value="ECO:0007669"/>
    <property type="project" value="TreeGrafter"/>
</dbReference>
<dbReference type="SMART" id="SM00528">
    <property type="entry name" value="HNS"/>
    <property type="match status" value="1"/>
</dbReference>
<reference evidence="8" key="1">
    <citation type="submission" date="2016-10" db="EMBL/GenBank/DDBJ databases">
        <authorList>
            <person name="Varghese N."/>
            <person name="Submissions S."/>
        </authorList>
    </citation>
    <scope>NUCLEOTIDE SEQUENCE [LARGE SCALE GENOMIC DNA]</scope>
    <source>
        <strain evidence="8">CGMCC 1.7655</strain>
    </source>
</reference>
<evidence type="ECO:0000256" key="1">
    <source>
        <dbReference type="ARBA" id="ARBA00004453"/>
    </source>
</evidence>
<feature type="region of interest" description="Disordered" evidence="5">
    <location>
        <begin position="64"/>
        <end position="98"/>
    </location>
</feature>
<feature type="domain" description="DNA-binding protein H-NS-like C-terminal" evidence="6">
    <location>
        <begin position="69"/>
        <end position="118"/>
    </location>
</feature>
<keyword evidence="8" id="KW-1185">Reference proteome</keyword>
<sequence>MDGNGHMSHWSEAFEAMDLDALKEMRKTIDRAISGYETRKRKEALTALEQAAKEHGFKLSDLVADQKPGKGRRSSDAGAEAAYVNPEKPDETWSGRGRRPRWVNDALAAGRALEELKAQS</sequence>
<comment type="subcellular location">
    <subcellularLocation>
        <location evidence="1">Cytoplasm</location>
        <location evidence="1">Nucleoid</location>
    </subcellularLocation>
</comment>
<dbReference type="Proteomes" id="UP000199555">
    <property type="component" value="Unassembled WGS sequence"/>
</dbReference>
<dbReference type="Gene3D" id="4.10.430.10">
    <property type="entry name" value="Histone-like protein H-NS, C-terminal domain"/>
    <property type="match status" value="1"/>
</dbReference>
<dbReference type="PANTHER" id="PTHR38097:SF2">
    <property type="entry name" value="DNA-BINDING PROTEIN STPA"/>
    <property type="match status" value="1"/>
</dbReference>
<dbReference type="GO" id="GO:0001217">
    <property type="term" value="F:DNA-binding transcription repressor activity"/>
    <property type="evidence" value="ECO:0007669"/>
    <property type="project" value="TreeGrafter"/>
</dbReference>
<protein>
    <submittedName>
        <fullName evidence="7">DNA-binding protein H-NS</fullName>
    </submittedName>
</protein>
<comment type="similarity">
    <text evidence="2">Belongs to the histone-like protein H-NS family.</text>
</comment>
<keyword evidence="4 7" id="KW-0238">DNA-binding</keyword>
<organism evidence="7 8">
    <name type="scientific">Paracoccus chinensis</name>
    <dbReference type="NCBI Taxonomy" id="525640"/>
    <lineage>
        <taxon>Bacteria</taxon>
        <taxon>Pseudomonadati</taxon>
        <taxon>Pseudomonadota</taxon>
        <taxon>Alphaproteobacteria</taxon>
        <taxon>Rhodobacterales</taxon>
        <taxon>Paracoccaceae</taxon>
        <taxon>Paracoccus</taxon>
    </lineage>
</organism>
<dbReference type="InterPro" id="IPR037150">
    <property type="entry name" value="H-NS_C_dom_sf"/>
</dbReference>
<dbReference type="AlphaFoldDB" id="A0A1G9PGQ2"/>
<evidence type="ECO:0000256" key="5">
    <source>
        <dbReference type="SAM" id="MobiDB-lite"/>
    </source>
</evidence>
<evidence type="ECO:0000256" key="4">
    <source>
        <dbReference type="ARBA" id="ARBA00023125"/>
    </source>
</evidence>
<gene>
    <name evidence="7" type="ORF">SAMN04487971_1632</name>
</gene>
<evidence type="ECO:0000256" key="3">
    <source>
        <dbReference type="ARBA" id="ARBA00022490"/>
    </source>
</evidence>
<dbReference type="GO" id="GO:0003680">
    <property type="term" value="F:minor groove of adenine-thymine-rich DNA binding"/>
    <property type="evidence" value="ECO:0007669"/>
    <property type="project" value="TreeGrafter"/>
</dbReference>
<accession>A0A1G9PGQ2</accession>
<dbReference type="SUPFAM" id="SSF81273">
    <property type="entry name" value="H-NS histone-like proteins"/>
    <property type="match status" value="1"/>
</dbReference>
<dbReference type="InterPro" id="IPR027444">
    <property type="entry name" value="H-NS_C_dom"/>
</dbReference>
<proteinExistence type="inferred from homology"/>
<keyword evidence="3" id="KW-0963">Cytoplasm</keyword>
<dbReference type="Pfam" id="PF00816">
    <property type="entry name" value="Histone_HNS"/>
    <property type="match status" value="1"/>
</dbReference>
<evidence type="ECO:0000313" key="7">
    <source>
        <dbReference type="EMBL" id="SDL97986.1"/>
    </source>
</evidence>
<name>A0A1G9PGQ2_9RHOB</name>
<dbReference type="GO" id="GO:0032993">
    <property type="term" value="C:protein-DNA complex"/>
    <property type="evidence" value="ECO:0007669"/>
    <property type="project" value="TreeGrafter"/>
</dbReference>